<accession>A0ABR5JZ18</accession>
<dbReference type="PANTHER" id="PTHR33705">
    <property type="entry name" value="PHOSPHOCARRIER PROTEIN HPR"/>
    <property type="match status" value="1"/>
</dbReference>
<evidence type="ECO:0000313" key="9">
    <source>
        <dbReference type="Proteomes" id="UP000050668"/>
    </source>
</evidence>
<dbReference type="InterPro" id="IPR050399">
    <property type="entry name" value="HPr"/>
</dbReference>
<dbReference type="PRINTS" id="PR00107">
    <property type="entry name" value="PHOSPHOCPHPR"/>
</dbReference>
<dbReference type="InterPro" id="IPR035895">
    <property type="entry name" value="HPr-like_sf"/>
</dbReference>
<organism evidence="8 9">
    <name type="scientific">Lysinibacillus contaminans</name>
    <dbReference type="NCBI Taxonomy" id="1293441"/>
    <lineage>
        <taxon>Bacteria</taxon>
        <taxon>Bacillati</taxon>
        <taxon>Bacillota</taxon>
        <taxon>Bacilli</taxon>
        <taxon>Bacillales</taxon>
        <taxon>Bacillaceae</taxon>
        <taxon>Lysinibacillus</taxon>
    </lineage>
</organism>
<dbReference type="InterPro" id="IPR000032">
    <property type="entry name" value="HPr-like"/>
</dbReference>
<dbReference type="Pfam" id="PF00381">
    <property type="entry name" value="PTS-HPr"/>
    <property type="match status" value="1"/>
</dbReference>
<evidence type="ECO:0000256" key="3">
    <source>
        <dbReference type="ARBA" id="ARBA00020422"/>
    </source>
</evidence>
<dbReference type="SUPFAM" id="SSF55594">
    <property type="entry name" value="HPr-like"/>
    <property type="match status" value="1"/>
</dbReference>
<dbReference type="Proteomes" id="UP000050668">
    <property type="component" value="Unassembled WGS sequence"/>
</dbReference>
<dbReference type="PANTHER" id="PTHR33705:SF2">
    <property type="entry name" value="PHOSPHOCARRIER PROTEIN NPR"/>
    <property type="match status" value="1"/>
</dbReference>
<comment type="caution">
    <text evidence="8">The sequence shown here is derived from an EMBL/GenBank/DDBJ whole genome shotgun (WGS) entry which is preliminary data.</text>
</comment>
<name>A0ABR5JZ18_9BACI</name>
<dbReference type="Gene3D" id="3.30.1340.10">
    <property type="entry name" value="HPr-like"/>
    <property type="match status" value="1"/>
</dbReference>
<comment type="subcellular location">
    <subcellularLocation>
        <location evidence="2">Cytoplasm</location>
    </subcellularLocation>
</comment>
<dbReference type="InterPro" id="IPR001020">
    <property type="entry name" value="PTS_HPr_His_P_site"/>
</dbReference>
<evidence type="ECO:0000259" key="7">
    <source>
        <dbReference type="PROSITE" id="PS51350"/>
    </source>
</evidence>
<keyword evidence="4" id="KW-0963">Cytoplasm</keyword>
<dbReference type="CDD" id="cd00367">
    <property type="entry name" value="PTS-HPr_like"/>
    <property type="match status" value="1"/>
</dbReference>
<evidence type="ECO:0000256" key="1">
    <source>
        <dbReference type="ARBA" id="ARBA00003681"/>
    </source>
</evidence>
<reference evidence="9" key="1">
    <citation type="submission" date="2015-07" db="EMBL/GenBank/DDBJ databases">
        <title>Fjat-14205 dsm 2895.</title>
        <authorList>
            <person name="Liu B."/>
            <person name="Wang J."/>
            <person name="Zhu Y."/>
            <person name="Liu G."/>
            <person name="Chen Q."/>
            <person name="Chen Z."/>
            <person name="Lan J."/>
            <person name="Che J."/>
            <person name="Ge C."/>
            <person name="Shi H."/>
            <person name="Pan Z."/>
            <person name="Liu X."/>
        </authorList>
    </citation>
    <scope>NUCLEOTIDE SEQUENCE [LARGE SCALE GENOMIC DNA]</scope>
    <source>
        <strain evidence="9">DSM 25560</strain>
    </source>
</reference>
<evidence type="ECO:0000256" key="6">
    <source>
        <dbReference type="ARBA" id="ARBA00022683"/>
    </source>
</evidence>
<evidence type="ECO:0000256" key="5">
    <source>
        <dbReference type="ARBA" id="ARBA00022597"/>
    </source>
</evidence>
<feature type="domain" description="HPr" evidence="7">
    <location>
        <begin position="1"/>
        <end position="88"/>
    </location>
</feature>
<evidence type="ECO:0000256" key="4">
    <source>
        <dbReference type="ARBA" id="ARBA00022490"/>
    </source>
</evidence>
<keyword evidence="5" id="KW-0813">Transport</keyword>
<comment type="function">
    <text evidence="1">General (non sugar-specific) component of the phosphoenolpyruvate-dependent sugar phosphotransferase system (sugar PTS). This major carbohydrate active-transport system catalyzes the phosphorylation of incoming sugar substrates concomitantly with their translocation across the cell membrane. The phosphoryl group from phosphoenolpyruvate (PEP) is transferred to the phosphoryl carrier protein HPr by enzyme I. Phospho-HPr then transfers it to the PTS EIIA domain.</text>
</comment>
<evidence type="ECO:0000256" key="2">
    <source>
        <dbReference type="ARBA" id="ARBA00004496"/>
    </source>
</evidence>
<keyword evidence="5" id="KW-0762">Sugar transport</keyword>
<dbReference type="PROSITE" id="PS00369">
    <property type="entry name" value="PTS_HPR_HIS"/>
    <property type="match status" value="1"/>
</dbReference>
<dbReference type="NCBIfam" id="TIGR01003">
    <property type="entry name" value="PTS_HPr_family"/>
    <property type="match status" value="1"/>
</dbReference>
<gene>
    <name evidence="8" type="ORF">AEA09_04620</name>
</gene>
<dbReference type="EMBL" id="LGRV01000003">
    <property type="protein sequence ID" value="KOS67907.1"/>
    <property type="molecule type" value="Genomic_DNA"/>
</dbReference>
<protein>
    <recommendedName>
        <fullName evidence="3">Phosphocarrier protein HPr</fullName>
    </recommendedName>
</protein>
<evidence type="ECO:0000313" key="8">
    <source>
        <dbReference type="EMBL" id="KOS67907.1"/>
    </source>
</evidence>
<sequence>MEKTFKITTPEGLHARPTALLVSAVTGFKAEVELIYKEKSVNLKSIMGVMSQGILPGGVVTISANGVDADKLMETVTEVIITKGIGEEC</sequence>
<keyword evidence="6" id="KW-0598">Phosphotransferase system</keyword>
<keyword evidence="9" id="KW-1185">Reference proteome</keyword>
<proteinExistence type="predicted"/>
<dbReference type="RefSeq" id="WP_053582717.1">
    <property type="nucleotide sequence ID" value="NZ_LGRV01000003.1"/>
</dbReference>
<dbReference type="PROSITE" id="PS51350">
    <property type="entry name" value="PTS_HPR_DOM"/>
    <property type="match status" value="1"/>
</dbReference>